<organism evidence="1 2">
    <name type="scientific">Raoultibacter timonensis</name>
    <dbReference type="NCBI Taxonomy" id="1907662"/>
    <lineage>
        <taxon>Bacteria</taxon>
        <taxon>Bacillati</taxon>
        <taxon>Actinomycetota</taxon>
        <taxon>Coriobacteriia</taxon>
        <taxon>Eggerthellales</taxon>
        <taxon>Eggerthellaceae</taxon>
        <taxon>Raoultibacter</taxon>
    </lineage>
</organism>
<dbReference type="EMBL" id="AP025564">
    <property type="protein sequence ID" value="BDE97016.1"/>
    <property type="molecule type" value="Genomic_DNA"/>
</dbReference>
<sequence length="117" mass="12874">MGKPPETTHFAHRYQRPVTCGFANGSKTTSADSLAVEAGGLHAKGRLSFKTGVFGEIEPPKAARRALWDKNKNSMPLSLKKVFGVVPAFVPEADETRHGVTWRHSSRDGTENWVQLE</sequence>
<keyword evidence="2" id="KW-1185">Reference proteome</keyword>
<dbReference type="Proteomes" id="UP001320544">
    <property type="component" value="Chromosome"/>
</dbReference>
<dbReference type="RefSeq" id="WP_244386152.1">
    <property type="nucleotide sequence ID" value="NZ_AP025564.1"/>
</dbReference>
<evidence type="ECO:0000313" key="1">
    <source>
        <dbReference type="EMBL" id="BDE97016.1"/>
    </source>
</evidence>
<evidence type="ECO:0000313" key="2">
    <source>
        <dbReference type="Proteomes" id="UP001320544"/>
    </source>
</evidence>
<proteinExistence type="predicted"/>
<name>A0ABM7WKZ8_9ACTN</name>
<gene>
    <name evidence="1" type="ORF">CE91St30_23490</name>
</gene>
<reference evidence="1 2" key="1">
    <citation type="submission" date="2022-01" db="EMBL/GenBank/DDBJ databases">
        <title>Novel bile acid biosynthetic pathways are enriched in the microbiome of centenarians.</title>
        <authorList>
            <person name="Sato Y."/>
            <person name="Atarashi K."/>
            <person name="Plichta R.D."/>
            <person name="Arai Y."/>
            <person name="Sasajima S."/>
            <person name="Kearney M.S."/>
            <person name="Suda W."/>
            <person name="Takeshita K."/>
            <person name="Sasaki T."/>
            <person name="Okamoto S."/>
            <person name="Skelly N.A."/>
            <person name="Okamura Y."/>
            <person name="Vlamakis H."/>
            <person name="Li Y."/>
            <person name="Tanoue T."/>
            <person name="Takei H."/>
            <person name="Nittono H."/>
            <person name="Narushima S."/>
            <person name="Irie J."/>
            <person name="Itoh H."/>
            <person name="Moriya K."/>
            <person name="Sugiura Y."/>
            <person name="Suematsu M."/>
            <person name="Moritoki N."/>
            <person name="Shibata S."/>
            <person name="Littman R.D."/>
            <person name="Fischbach A.M."/>
            <person name="Uwamino Y."/>
            <person name="Inoue T."/>
            <person name="Honda A."/>
            <person name="Hattori M."/>
            <person name="Murai T."/>
            <person name="Xavier J.R."/>
            <person name="Hirose N."/>
            <person name="Honda K."/>
        </authorList>
    </citation>
    <scope>NUCLEOTIDE SEQUENCE [LARGE SCALE GENOMIC DNA]</scope>
    <source>
        <strain evidence="1 2">CE91-St30</strain>
    </source>
</reference>
<accession>A0ABM7WKZ8</accession>
<protein>
    <submittedName>
        <fullName evidence="1">Uncharacterized protein</fullName>
    </submittedName>
</protein>